<dbReference type="AlphaFoldDB" id="F3QXZ7"/>
<evidence type="ECO:0000313" key="3">
    <source>
        <dbReference type="Proteomes" id="UP000005546"/>
    </source>
</evidence>
<keyword evidence="1" id="KW-0472">Membrane</keyword>
<organism evidence="2 3">
    <name type="scientific">Paraprevotella xylaniphila YIT 11841</name>
    <dbReference type="NCBI Taxonomy" id="762982"/>
    <lineage>
        <taxon>Bacteria</taxon>
        <taxon>Pseudomonadati</taxon>
        <taxon>Bacteroidota</taxon>
        <taxon>Bacteroidia</taxon>
        <taxon>Bacteroidales</taxon>
        <taxon>Prevotellaceae</taxon>
        <taxon>Paraprevotella</taxon>
    </lineage>
</organism>
<sequence length="47" mass="5651">MGKTHFSCLRVNPISAFEKNILFLSPFYLHIKILCVSLYKRRKDERH</sequence>
<feature type="transmembrane region" description="Helical" evidence="1">
    <location>
        <begin position="20"/>
        <end position="39"/>
    </location>
</feature>
<keyword evidence="1" id="KW-0812">Transmembrane</keyword>
<evidence type="ECO:0000313" key="2">
    <source>
        <dbReference type="EMBL" id="EGG50855.1"/>
    </source>
</evidence>
<keyword evidence="1" id="KW-1133">Transmembrane helix</keyword>
<dbReference type="EMBL" id="AFBR01000091">
    <property type="protein sequence ID" value="EGG50855.1"/>
    <property type="molecule type" value="Genomic_DNA"/>
</dbReference>
<reference evidence="2 3" key="1">
    <citation type="submission" date="2011-02" db="EMBL/GenBank/DDBJ databases">
        <authorList>
            <person name="Weinstock G."/>
            <person name="Sodergren E."/>
            <person name="Clifton S."/>
            <person name="Fulton L."/>
            <person name="Fulton B."/>
            <person name="Courtney L."/>
            <person name="Fronick C."/>
            <person name="Harrison M."/>
            <person name="Strong C."/>
            <person name="Farmer C."/>
            <person name="Delahaunty K."/>
            <person name="Markovic C."/>
            <person name="Hall O."/>
            <person name="Minx P."/>
            <person name="Tomlinson C."/>
            <person name="Mitreva M."/>
            <person name="Hou S."/>
            <person name="Chen J."/>
            <person name="Wollam A."/>
            <person name="Pepin K.H."/>
            <person name="Johnson M."/>
            <person name="Bhonagiri V."/>
            <person name="Zhang X."/>
            <person name="Suruliraj S."/>
            <person name="Warren W."/>
            <person name="Chinwalla A."/>
            <person name="Mardis E.R."/>
            <person name="Wilson R.K."/>
        </authorList>
    </citation>
    <scope>NUCLEOTIDE SEQUENCE [LARGE SCALE GENOMIC DNA]</scope>
    <source>
        <strain evidence="2 3">YIT 11841</strain>
    </source>
</reference>
<evidence type="ECO:0000256" key="1">
    <source>
        <dbReference type="SAM" id="Phobius"/>
    </source>
</evidence>
<comment type="caution">
    <text evidence="2">The sequence shown here is derived from an EMBL/GenBank/DDBJ whole genome shotgun (WGS) entry which is preliminary data.</text>
</comment>
<gene>
    <name evidence="2" type="ORF">HMPREF9442_03087</name>
</gene>
<name>F3QXZ7_9BACT</name>
<accession>F3QXZ7</accession>
<dbReference type="HOGENOM" id="CLU_3171276_0_0_10"/>
<proteinExistence type="predicted"/>
<protein>
    <submittedName>
        <fullName evidence="2">Uncharacterized protein</fullName>
    </submittedName>
</protein>
<keyword evidence="3" id="KW-1185">Reference proteome</keyword>
<dbReference type="Proteomes" id="UP000005546">
    <property type="component" value="Unassembled WGS sequence"/>
</dbReference>